<dbReference type="Gene3D" id="1.10.150.240">
    <property type="entry name" value="Putative phosphatase, domain 2"/>
    <property type="match status" value="1"/>
</dbReference>
<dbReference type="GO" id="GO:0016787">
    <property type="term" value="F:hydrolase activity"/>
    <property type="evidence" value="ECO:0007669"/>
    <property type="project" value="UniProtKB-KW"/>
</dbReference>
<gene>
    <name evidence="1" type="ORF">N868_12590</name>
</gene>
<dbReference type="SFLD" id="SFLDG01129">
    <property type="entry name" value="C1.5:_HAD__Beta-PGM__Phosphata"/>
    <property type="match status" value="1"/>
</dbReference>
<proteinExistence type="predicted"/>
<comment type="caution">
    <text evidence="1">The sequence shown here is derived from an EMBL/GenBank/DDBJ whole genome shotgun (WGS) entry which is preliminary data.</text>
</comment>
<dbReference type="PANTHER" id="PTHR18901">
    <property type="entry name" value="2-DEOXYGLUCOSE-6-PHOSPHATE PHOSPHATASE 2"/>
    <property type="match status" value="1"/>
</dbReference>
<name>A0A0A0BR99_9CELL</name>
<dbReference type="Pfam" id="PF13419">
    <property type="entry name" value="HAD_2"/>
    <property type="match status" value="1"/>
</dbReference>
<sequence length="238" mass="25090">MVPDLPAAVLWDMDGTLVDTEPAWIAAETALVQEFGGTWTTEDALRLVGLPLEHSAALLAEAGVTLPTGEIVERLIDGVVASVRSHTVWQPGARRLLEDLRDAGVPCALVTMSYRRFAEEAMRTAPEGVLTVMVTGDEVSRGKPDPEPYLRAAEVLGVDVTRCVAIEDSRPGIASALASGARTLGVQHLVPVEPRDGLSRVASLEDVDLAALARIGAGEVLDRMPVDAPGQAGLTTEA</sequence>
<evidence type="ECO:0000313" key="1">
    <source>
        <dbReference type="EMBL" id="KGM10998.1"/>
    </source>
</evidence>
<dbReference type="SUPFAM" id="SSF56784">
    <property type="entry name" value="HAD-like"/>
    <property type="match status" value="1"/>
</dbReference>
<dbReference type="InterPro" id="IPR023198">
    <property type="entry name" value="PGP-like_dom2"/>
</dbReference>
<protein>
    <submittedName>
        <fullName evidence="1">Hydrolase</fullName>
    </submittedName>
</protein>
<reference evidence="1 2" key="2">
    <citation type="journal article" date="2015" name="Stand. Genomic Sci.">
        <title>Draft genome sequence of Cellulomonas carbonis T26(T) and comparative analysis of six Cellulomonas genomes.</title>
        <authorList>
            <person name="Zhuang W."/>
            <person name="Zhang S."/>
            <person name="Xia X."/>
            <person name="Wang G."/>
        </authorList>
    </citation>
    <scope>NUCLEOTIDE SEQUENCE [LARGE SCALE GENOMIC DNA]</scope>
    <source>
        <strain evidence="1 2">T26</strain>
    </source>
</reference>
<dbReference type="Gene3D" id="3.40.50.1000">
    <property type="entry name" value="HAD superfamily/HAD-like"/>
    <property type="match status" value="1"/>
</dbReference>
<keyword evidence="2" id="KW-1185">Reference proteome</keyword>
<dbReference type="NCBIfam" id="TIGR01509">
    <property type="entry name" value="HAD-SF-IA-v3"/>
    <property type="match status" value="1"/>
</dbReference>
<dbReference type="SFLD" id="SFLDS00003">
    <property type="entry name" value="Haloacid_Dehalogenase"/>
    <property type="match status" value="1"/>
</dbReference>
<reference evidence="1 2" key="1">
    <citation type="submission" date="2013-08" db="EMBL/GenBank/DDBJ databases">
        <title>Genome sequencing of Cellulomonas carbonis T26.</title>
        <authorList>
            <person name="Chen F."/>
            <person name="Li Y."/>
            <person name="Wang G."/>
        </authorList>
    </citation>
    <scope>NUCLEOTIDE SEQUENCE [LARGE SCALE GENOMIC DNA]</scope>
    <source>
        <strain evidence="1 2">T26</strain>
    </source>
</reference>
<dbReference type="InterPro" id="IPR006439">
    <property type="entry name" value="HAD-SF_hydro_IA"/>
</dbReference>
<accession>A0A0A0BR99</accession>
<keyword evidence="1" id="KW-0378">Hydrolase</keyword>
<dbReference type="InterPro" id="IPR023214">
    <property type="entry name" value="HAD_sf"/>
</dbReference>
<dbReference type="Proteomes" id="UP000029839">
    <property type="component" value="Unassembled WGS sequence"/>
</dbReference>
<dbReference type="PANTHER" id="PTHR18901:SF38">
    <property type="entry name" value="PSEUDOURIDINE-5'-PHOSPHATASE"/>
    <property type="match status" value="1"/>
</dbReference>
<dbReference type="InterPro" id="IPR041492">
    <property type="entry name" value="HAD_2"/>
</dbReference>
<dbReference type="AlphaFoldDB" id="A0A0A0BR99"/>
<dbReference type="CDD" id="cd07505">
    <property type="entry name" value="HAD_BPGM-like"/>
    <property type="match status" value="1"/>
</dbReference>
<dbReference type="EMBL" id="AXCY01000033">
    <property type="protein sequence ID" value="KGM10998.1"/>
    <property type="molecule type" value="Genomic_DNA"/>
</dbReference>
<dbReference type="InterPro" id="IPR036412">
    <property type="entry name" value="HAD-like_sf"/>
</dbReference>
<evidence type="ECO:0000313" key="2">
    <source>
        <dbReference type="Proteomes" id="UP000029839"/>
    </source>
</evidence>
<organism evidence="1 2">
    <name type="scientific">Cellulomonas carbonis T26</name>
    <dbReference type="NCBI Taxonomy" id="947969"/>
    <lineage>
        <taxon>Bacteria</taxon>
        <taxon>Bacillati</taxon>
        <taxon>Actinomycetota</taxon>
        <taxon>Actinomycetes</taxon>
        <taxon>Micrococcales</taxon>
        <taxon>Cellulomonadaceae</taxon>
        <taxon>Cellulomonas</taxon>
    </lineage>
</organism>